<proteinExistence type="inferred from homology"/>
<evidence type="ECO:0000313" key="11">
    <source>
        <dbReference type="EMBL" id="CUB03366.1"/>
    </source>
</evidence>
<dbReference type="GO" id="GO:0019521">
    <property type="term" value="P:D-gluconate metabolic process"/>
    <property type="evidence" value="ECO:0007669"/>
    <property type="project" value="UniProtKB-KW"/>
</dbReference>
<protein>
    <recommendedName>
        <fullName evidence="3 10">Gluconokinase</fullName>
        <ecNumber evidence="3 10">2.7.1.12</ecNumber>
    </recommendedName>
</protein>
<dbReference type="GO" id="GO:0005737">
    <property type="term" value="C:cytoplasm"/>
    <property type="evidence" value="ECO:0007669"/>
    <property type="project" value="TreeGrafter"/>
</dbReference>
<dbReference type="GO" id="GO:0005524">
    <property type="term" value="F:ATP binding"/>
    <property type="evidence" value="ECO:0007669"/>
    <property type="project" value="UniProtKB-KW"/>
</dbReference>
<keyword evidence="7 10" id="KW-0067">ATP-binding</keyword>
<keyword evidence="12" id="KW-1185">Reference proteome</keyword>
<keyword evidence="5 10" id="KW-0547">Nucleotide-binding</keyword>
<dbReference type="SUPFAM" id="SSF52540">
    <property type="entry name" value="P-loop containing nucleoside triphosphate hydrolases"/>
    <property type="match status" value="1"/>
</dbReference>
<keyword evidence="4 10" id="KW-0808">Transferase</keyword>
<dbReference type="STRING" id="1137284.GCA_001418205_01216"/>
<accession>A0A0K6IJV1</accession>
<dbReference type="PANTHER" id="PTHR43442">
    <property type="entry name" value="GLUCONOKINASE-RELATED"/>
    <property type="match status" value="1"/>
</dbReference>
<gene>
    <name evidence="11" type="ORF">Ga0061065_103217</name>
</gene>
<evidence type="ECO:0000256" key="10">
    <source>
        <dbReference type="RuleBase" id="RU363066"/>
    </source>
</evidence>
<evidence type="ECO:0000256" key="6">
    <source>
        <dbReference type="ARBA" id="ARBA00022777"/>
    </source>
</evidence>
<dbReference type="AlphaFoldDB" id="A0A0K6IJV1"/>
<dbReference type="Gene3D" id="3.40.50.300">
    <property type="entry name" value="P-loop containing nucleotide triphosphate hydrolases"/>
    <property type="match status" value="1"/>
</dbReference>
<reference evidence="12" key="1">
    <citation type="submission" date="2015-08" db="EMBL/GenBank/DDBJ databases">
        <authorList>
            <person name="Varghese N."/>
        </authorList>
    </citation>
    <scope>NUCLEOTIDE SEQUENCE [LARGE SCALE GENOMIC DNA]</scope>
    <source>
        <strain evidence="12">JCM 18476</strain>
    </source>
</reference>
<dbReference type="CDD" id="cd02021">
    <property type="entry name" value="GntK"/>
    <property type="match status" value="1"/>
</dbReference>
<comment type="pathway">
    <text evidence="1">Carbohydrate acid metabolism.</text>
</comment>
<sequence length="164" mass="18192">MIRKIIVMGVSGCGKSSMGQKLAGHYGYPFFDGDDYHSDANVEKMRQGIPLTDEDRFGWLETLNGILKGNDTAVVACSSLKPIYRDILRNGVEDLAIVYLQGDFDTIWQRHQKRAGHYFNGKSMLESQFATLEEPIGEADVIAVDISQSLDEVFAQSVAALEAR</sequence>
<keyword evidence="6 10" id="KW-0418">Kinase</keyword>
<dbReference type="FunFam" id="3.40.50.300:FF:000522">
    <property type="entry name" value="Gluconokinase"/>
    <property type="match status" value="1"/>
</dbReference>
<evidence type="ECO:0000256" key="1">
    <source>
        <dbReference type="ARBA" id="ARBA00004761"/>
    </source>
</evidence>
<dbReference type="GO" id="GO:0046316">
    <property type="term" value="F:gluconokinase activity"/>
    <property type="evidence" value="ECO:0007669"/>
    <property type="project" value="UniProtKB-EC"/>
</dbReference>
<comment type="similarity">
    <text evidence="2 10">Belongs to the gluconokinase GntK/GntV family.</text>
</comment>
<dbReference type="OrthoDB" id="9795716at2"/>
<dbReference type="NCBIfam" id="TIGR01313">
    <property type="entry name" value="therm_gnt_kin"/>
    <property type="match status" value="1"/>
</dbReference>
<dbReference type="EMBL" id="CYHG01000003">
    <property type="protein sequence ID" value="CUB03366.1"/>
    <property type="molecule type" value="Genomic_DNA"/>
</dbReference>
<name>A0A0K6IJV1_9GAMM</name>
<organism evidence="11 12">
    <name type="scientific">Marinomonas fungiae</name>
    <dbReference type="NCBI Taxonomy" id="1137284"/>
    <lineage>
        <taxon>Bacteria</taxon>
        <taxon>Pseudomonadati</taxon>
        <taxon>Pseudomonadota</taxon>
        <taxon>Gammaproteobacteria</taxon>
        <taxon>Oceanospirillales</taxon>
        <taxon>Oceanospirillaceae</taxon>
        <taxon>Marinomonas</taxon>
    </lineage>
</organism>
<dbReference type="InterPro" id="IPR027417">
    <property type="entry name" value="P-loop_NTPase"/>
</dbReference>
<dbReference type="InterPro" id="IPR031322">
    <property type="entry name" value="Shikimate/glucono_kinase"/>
</dbReference>
<evidence type="ECO:0000256" key="8">
    <source>
        <dbReference type="ARBA" id="ARBA00023064"/>
    </source>
</evidence>
<evidence type="ECO:0000256" key="4">
    <source>
        <dbReference type="ARBA" id="ARBA00022679"/>
    </source>
</evidence>
<comment type="catalytic activity">
    <reaction evidence="9 10">
        <text>D-gluconate + ATP = 6-phospho-D-gluconate + ADP + H(+)</text>
        <dbReference type="Rhea" id="RHEA:19433"/>
        <dbReference type="ChEBI" id="CHEBI:15378"/>
        <dbReference type="ChEBI" id="CHEBI:18391"/>
        <dbReference type="ChEBI" id="CHEBI:30616"/>
        <dbReference type="ChEBI" id="CHEBI:58759"/>
        <dbReference type="ChEBI" id="CHEBI:456216"/>
        <dbReference type="EC" id="2.7.1.12"/>
    </reaction>
</comment>
<evidence type="ECO:0000256" key="5">
    <source>
        <dbReference type="ARBA" id="ARBA00022741"/>
    </source>
</evidence>
<dbReference type="PANTHER" id="PTHR43442:SF3">
    <property type="entry name" value="GLUCONOKINASE-RELATED"/>
    <property type="match status" value="1"/>
</dbReference>
<dbReference type="Pfam" id="PF01202">
    <property type="entry name" value="SKI"/>
    <property type="match status" value="1"/>
</dbReference>
<dbReference type="EC" id="2.7.1.12" evidence="3 10"/>
<keyword evidence="8" id="KW-0311">Gluconate utilization</keyword>
<evidence type="ECO:0000313" key="12">
    <source>
        <dbReference type="Proteomes" id="UP000182769"/>
    </source>
</evidence>
<dbReference type="RefSeq" id="WP_055462325.1">
    <property type="nucleotide sequence ID" value="NZ_CYHG01000003.1"/>
</dbReference>
<evidence type="ECO:0000256" key="2">
    <source>
        <dbReference type="ARBA" id="ARBA00008420"/>
    </source>
</evidence>
<dbReference type="Proteomes" id="UP000182769">
    <property type="component" value="Unassembled WGS sequence"/>
</dbReference>
<dbReference type="InterPro" id="IPR006001">
    <property type="entry name" value="Therm_gnt_kin"/>
</dbReference>
<evidence type="ECO:0000256" key="7">
    <source>
        <dbReference type="ARBA" id="ARBA00022840"/>
    </source>
</evidence>
<evidence type="ECO:0000256" key="3">
    <source>
        <dbReference type="ARBA" id="ARBA00012054"/>
    </source>
</evidence>
<evidence type="ECO:0000256" key="9">
    <source>
        <dbReference type="ARBA" id="ARBA00048090"/>
    </source>
</evidence>